<dbReference type="AlphaFoldDB" id="A0A645H788"/>
<proteinExistence type="predicted"/>
<reference evidence="1" key="1">
    <citation type="submission" date="2019-08" db="EMBL/GenBank/DDBJ databases">
        <authorList>
            <person name="Kucharzyk K."/>
            <person name="Murdoch R.W."/>
            <person name="Higgins S."/>
            <person name="Loffler F."/>
        </authorList>
    </citation>
    <scope>NUCLEOTIDE SEQUENCE</scope>
</reference>
<evidence type="ECO:0000313" key="1">
    <source>
        <dbReference type="EMBL" id="MPN34828.1"/>
    </source>
</evidence>
<dbReference type="EMBL" id="VSSQ01088069">
    <property type="protein sequence ID" value="MPN34828.1"/>
    <property type="molecule type" value="Genomic_DNA"/>
</dbReference>
<sequence>MEPHVALEFDVFEPAVDGALPGPLVRAAGDLVQLTLLVLLNVDECDGTFVHLRLGIDEFKDALRACQRADKSVKELGSLHNRLAERARVLQKRRERADVRAPENRERRARCGNRRIERVAEVAHDGHQHHRVGHCGGGGLAKRFVLLLKLFGNRLFAAEHLDLTLAFDHFLNVAVDLPE</sequence>
<comment type="caution">
    <text evidence="1">The sequence shown here is derived from an EMBL/GenBank/DDBJ whole genome shotgun (WGS) entry which is preliminary data.</text>
</comment>
<gene>
    <name evidence="1" type="ORF">SDC9_182322</name>
</gene>
<accession>A0A645H788</accession>
<protein>
    <submittedName>
        <fullName evidence="1">Uncharacterized protein</fullName>
    </submittedName>
</protein>
<name>A0A645H788_9ZZZZ</name>
<organism evidence="1">
    <name type="scientific">bioreactor metagenome</name>
    <dbReference type="NCBI Taxonomy" id="1076179"/>
    <lineage>
        <taxon>unclassified sequences</taxon>
        <taxon>metagenomes</taxon>
        <taxon>ecological metagenomes</taxon>
    </lineage>
</organism>